<dbReference type="WBParaSite" id="ALUE_0001911001-mRNA-1">
    <property type="protein sequence ID" value="ALUE_0001911001-mRNA-1"/>
    <property type="gene ID" value="ALUE_0001911001"/>
</dbReference>
<dbReference type="SMART" id="SM00404">
    <property type="entry name" value="PTPc_motif"/>
    <property type="match status" value="2"/>
</dbReference>
<dbReference type="SMART" id="SM00194">
    <property type="entry name" value="PTPc"/>
    <property type="match status" value="1"/>
</dbReference>
<evidence type="ECO:0000256" key="2">
    <source>
        <dbReference type="SAM" id="MobiDB-lite"/>
    </source>
</evidence>
<organism evidence="5 6">
    <name type="scientific">Ascaris lumbricoides</name>
    <name type="common">Giant roundworm</name>
    <dbReference type="NCBI Taxonomy" id="6252"/>
    <lineage>
        <taxon>Eukaryota</taxon>
        <taxon>Metazoa</taxon>
        <taxon>Ecdysozoa</taxon>
        <taxon>Nematoda</taxon>
        <taxon>Chromadorea</taxon>
        <taxon>Rhabditida</taxon>
        <taxon>Spirurina</taxon>
        <taxon>Ascaridomorpha</taxon>
        <taxon>Ascaridoidea</taxon>
        <taxon>Ascarididae</taxon>
        <taxon>Ascaris</taxon>
    </lineage>
</organism>
<sequence>MSSFYLQGPLDSTNGDFWRMVWQENVDTVLMLCRVNEAGKVKCSQYWPKSIGETKSFYGITIKNDGIRNNNPDVWCTDLSVSYKGERRKVMHYQWVTWPDRFVPKQLVVPFMMLSLIRTCKTPTIIHCSAGIGRTGTLVVLEIVISRIFPVNEAGKVKCSQYWPKSIGETKSFYGITIKNDGVSFYCIRNNNPDVWCTDLSVSYKGERRKVMHYQWVTWPDRFVPKQLVVPFMMLSLIRTCKTPTIIHCSAGIGRTGTLVVLEIVIRSLLFGYDLSIPDIIWSIRSQRSSCVQCEEQFLYIHYILIQRFLNKGILSESIVRNFCREYEHYYYAKTHVVQVPLPIFARKPLSEHVDKRRTIAKTMTAGTVDENAKHTSRPKIAPAYDKYLAGIRSASKKRAQIGKPKKVVLGLPISRDVLDEEEGATISRDVLDEEEGATAGIVSKEVMARPLESKEPAIGTTINPAEVEKALAHAAELVNNLLVSNKPSREIQQQEQQALQALEQAYKQAKLALELKLRQTPPFLSTVPAASLKPQSLSSPLASVKTADQVAKSTPQFPLTARSPAKPSSPVSAKMIKMKEKEGTAATSTANMAIENADADGEEDDDAVASYYFMQPEWPEANNPPTERSTNELQEKNVC</sequence>
<dbReference type="InterPro" id="IPR052782">
    <property type="entry name" value="Oocyte-zygote_transition_reg"/>
</dbReference>
<feature type="domain" description="Tyrosine-protein phosphatase" evidence="3">
    <location>
        <begin position="7"/>
        <end position="308"/>
    </location>
</feature>
<dbReference type="Pfam" id="PF00102">
    <property type="entry name" value="Y_phosphatase"/>
    <property type="match status" value="2"/>
</dbReference>
<dbReference type="GO" id="GO:0004725">
    <property type="term" value="F:protein tyrosine phosphatase activity"/>
    <property type="evidence" value="ECO:0007669"/>
    <property type="project" value="InterPro"/>
</dbReference>
<feature type="domain" description="Tyrosine specific protein phosphatases" evidence="4">
    <location>
        <begin position="244"/>
        <end position="299"/>
    </location>
</feature>
<protein>
    <submittedName>
        <fullName evidence="6">Protein-tyrosine-phosphatase</fullName>
    </submittedName>
</protein>
<dbReference type="CDD" id="cd00047">
    <property type="entry name" value="PTPc"/>
    <property type="match status" value="1"/>
</dbReference>
<dbReference type="InterPro" id="IPR016130">
    <property type="entry name" value="Tyr_Pase_AS"/>
</dbReference>
<name>A0A9J2QBT8_ASCLU</name>
<dbReference type="InterPro" id="IPR003595">
    <property type="entry name" value="Tyr_Pase_cat"/>
</dbReference>
<dbReference type="PRINTS" id="PR00700">
    <property type="entry name" value="PRTYPHPHTASE"/>
</dbReference>
<dbReference type="InterPro" id="IPR029021">
    <property type="entry name" value="Prot-tyrosine_phosphatase-like"/>
</dbReference>
<evidence type="ECO:0000259" key="3">
    <source>
        <dbReference type="PROSITE" id="PS50055"/>
    </source>
</evidence>
<dbReference type="PANTHER" id="PTHR46163">
    <property type="entry name" value="TYROSINE-PROTEIN PHOSPHATASE-RELATED"/>
    <property type="match status" value="1"/>
</dbReference>
<dbReference type="Gene3D" id="3.90.190.10">
    <property type="entry name" value="Protein tyrosine phosphatase superfamily"/>
    <property type="match status" value="2"/>
</dbReference>
<dbReference type="InterPro" id="IPR000387">
    <property type="entry name" value="Tyr_Pase_dom"/>
</dbReference>
<dbReference type="SUPFAM" id="SSF52799">
    <property type="entry name" value="(Phosphotyrosine protein) phosphatases II"/>
    <property type="match status" value="2"/>
</dbReference>
<proteinExistence type="predicted"/>
<accession>A0A9J2QBT8</accession>
<dbReference type="AlphaFoldDB" id="A0A9J2QBT8"/>
<feature type="coiled-coil region" evidence="1">
    <location>
        <begin position="489"/>
        <end position="520"/>
    </location>
</feature>
<evidence type="ECO:0000313" key="5">
    <source>
        <dbReference type="Proteomes" id="UP000036681"/>
    </source>
</evidence>
<evidence type="ECO:0000256" key="1">
    <source>
        <dbReference type="SAM" id="Coils"/>
    </source>
</evidence>
<feature type="domain" description="Tyrosine specific protein phosphatases" evidence="4">
    <location>
        <begin position="123"/>
        <end position="154"/>
    </location>
</feature>
<evidence type="ECO:0000313" key="6">
    <source>
        <dbReference type="WBParaSite" id="ALUE_0001911001-mRNA-1"/>
    </source>
</evidence>
<keyword evidence="5" id="KW-1185">Reference proteome</keyword>
<feature type="compositionally biased region" description="Basic and acidic residues" evidence="2">
    <location>
        <begin position="630"/>
        <end position="640"/>
    </location>
</feature>
<dbReference type="PROSITE" id="PS00383">
    <property type="entry name" value="TYR_PHOSPHATASE_1"/>
    <property type="match status" value="2"/>
</dbReference>
<reference evidence="6" key="1">
    <citation type="submission" date="2023-03" db="UniProtKB">
        <authorList>
            <consortium name="WormBaseParasite"/>
        </authorList>
    </citation>
    <scope>IDENTIFICATION</scope>
</reference>
<dbReference type="Proteomes" id="UP000036681">
    <property type="component" value="Unplaced"/>
</dbReference>
<dbReference type="PROSITE" id="PS50056">
    <property type="entry name" value="TYR_PHOSPHATASE_2"/>
    <property type="match status" value="2"/>
</dbReference>
<dbReference type="PROSITE" id="PS50055">
    <property type="entry name" value="TYR_PHOSPHATASE_PTP"/>
    <property type="match status" value="1"/>
</dbReference>
<dbReference type="InterPro" id="IPR000242">
    <property type="entry name" value="PTP_cat"/>
</dbReference>
<feature type="region of interest" description="Disordered" evidence="2">
    <location>
        <begin position="618"/>
        <end position="640"/>
    </location>
</feature>
<keyword evidence="1" id="KW-0175">Coiled coil</keyword>
<evidence type="ECO:0000259" key="4">
    <source>
        <dbReference type="PROSITE" id="PS50056"/>
    </source>
</evidence>